<feature type="transmembrane region" description="Helical" evidence="6">
    <location>
        <begin position="32"/>
        <end position="51"/>
    </location>
</feature>
<dbReference type="EMBL" id="LBNQ01000041">
    <property type="protein sequence ID" value="KKW66892.1"/>
    <property type="molecule type" value="Genomic_DNA"/>
</dbReference>
<accession>A0A0U1PWH4</accession>
<keyword evidence="8" id="KW-1185">Reference proteome</keyword>
<evidence type="ECO:0000256" key="6">
    <source>
        <dbReference type="SAM" id="Phobius"/>
    </source>
</evidence>
<gene>
    <name evidence="7" type="ORF">AAV94_13775</name>
</gene>
<protein>
    <submittedName>
        <fullName evidence="7">Membrane protein</fullName>
    </submittedName>
</protein>
<name>A0A0U1PWH4_9BURK</name>
<feature type="transmembrane region" description="Helical" evidence="6">
    <location>
        <begin position="276"/>
        <end position="298"/>
    </location>
</feature>
<proteinExistence type="inferred from homology"/>
<feature type="transmembrane region" description="Helical" evidence="6">
    <location>
        <begin position="214"/>
        <end position="233"/>
    </location>
</feature>
<keyword evidence="3 6" id="KW-0812">Transmembrane</keyword>
<feature type="transmembrane region" description="Helical" evidence="6">
    <location>
        <begin position="239"/>
        <end position="269"/>
    </location>
</feature>
<keyword evidence="4 6" id="KW-1133">Transmembrane helix</keyword>
<dbReference type="Pfam" id="PF01594">
    <property type="entry name" value="AI-2E_transport"/>
    <property type="match status" value="1"/>
</dbReference>
<dbReference type="PANTHER" id="PTHR21716">
    <property type="entry name" value="TRANSMEMBRANE PROTEIN"/>
    <property type="match status" value="1"/>
</dbReference>
<dbReference type="PANTHER" id="PTHR21716:SF4">
    <property type="entry name" value="TRANSMEMBRANE PROTEIN 245"/>
    <property type="match status" value="1"/>
</dbReference>
<sequence>MDRNTLQSRAFLALLIGVTIAFFILLKPFYGAIFWAATLATLFWPVYQRILRRMPGRRNTAAVLSLLVCVLVVIIPLSLVVTSLVQEVLQLYARVNTEGSSLQHYYQQIVAAVPPQVWALLDRFGLNTFADIQPKLIEAANQALRVVSTHAVSFGQNTLQFGLAFALMLYLLFFFFRDGAQLTAMLRDAIPMDERYSRELSSKFSAVVKATVKGNLVVAAVQGAMGGVMFWAMGIQGPMLWGVVMAVLSLLPAVGAGLVWAPVAIYLIATGSILKGILMIAIGAGVIGLVDNVLRPILVGKETKMPDYLVLLSTLGGLSLFGITGFVAGPVIAALFMSIWAIFITKKDEGSLDR</sequence>
<feature type="transmembrane region" description="Helical" evidence="6">
    <location>
        <begin position="158"/>
        <end position="176"/>
    </location>
</feature>
<dbReference type="RefSeq" id="WP_046742869.1">
    <property type="nucleotide sequence ID" value="NZ_LBNQ01000041.1"/>
</dbReference>
<dbReference type="Proteomes" id="UP000050580">
    <property type="component" value="Unassembled WGS sequence"/>
</dbReference>
<dbReference type="InterPro" id="IPR002549">
    <property type="entry name" value="AI-2E-like"/>
</dbReference>
<feature type="transmembrane region" description="Helical" evidence="6">
    <location>
        <begin position="9"/>
        <end position="26"/>
    </location>
</feature>
<keyword evidence="5 6" id="KW-0472">Membrane</keyword>
<feature type="transmembrane region" description="Helical" evidence="6">
    <location>
        <begin position="63"/>
        <end position="85"/>
    </location>
</feature>
<dbReference type="PATRIC" id="fig|1610491.3.peg.2924"/>
<comment type="similarity">
    <text evidence="2">Belongs to the autoinducer-2 exporter (AI-2E) (TC 2.A.86) family.</text>
</comment>
<dbReference type="OrthoDB" id="106838at2"/>
<organism evidence="7 8">
    <name type="scientific">Lampropedia cohaerens</name>
    <dbReference type="NCBI Taxonomy" id="1610491"/>
    <lineage>
        <taxon>Bacteria</taxon>
        <taxon>Pseudomonadati</taxon>
        <taxon>Pseudomonadota</taxon>
        <taxon>Betaproteobacteria</taxon>
        <taxon>Burkholderiales</taxon>
        <taxon>Comamonadaceae</taxon>
        <taxon>Lampropedia</taxon>
    </lineage>
</organism>
<evidence type="ECO:0000313" key="8">
    <source>
        <dbReference type="Proteomes" id="UP000050580"/>
    </source>
</evidence>
<feature type="transmembrane region" description="Helical" evidence="6">
    <location>
        <begin position="318"/>
        <end position="344"/>
    </location>
</feature>
<comment type="caution">
    <text evidence="7">The sequence shown here is derived from an EMBL/GenBank/DDBJ whole genome shotgun (WGS) entry which is preliminary data.</text>
</comment>
<dbReference type="GO" id="GO:0016020">
    <property type="term" value="C:membrane"/>
    <property type="evidence" value="ECO:0007669"/>
    <property type="project" value="UniProtKB-SubCell"/>
</dbReference>
<evidence type="ECO:0000256" key="3">
    <source>
        <dbReference type="ARBA" id="ARBA00022692"/>
    </source>
</evidence>
<dbReference type="AlphaFoldDB" id="A0A0U1PWH4"/>
<evidence type="ECO:0000256" key="2">
    <source>
        <dbReference type="ARBA" id="ARBA00009773"/>
    </source>
</evidence>
<evidence type="ECO:0000256" key="5">
    <source>
        <dbReference type="ARBA" id="ARBA00023136"/>
    </source>
</evidence>
<evidence type="ECO:0000256" key="4">
    <source>
        <dbReference type="ARBA" id="ARBA00022989"/>
    </source>
</evidence>
<evidence type="ECO:0000256" key="1">
    <source>
        <dbReference type="ARBA" id="ARBA00004141"/>
    </source>
</evidence>
<reference evidence="7 8" key="1">
    <citation type="submission" date="2015-05" db="EMBL/GenBank/DDBJ databases">
        <title>Draft genome sequence of Lampropedia sp. CT6, isolated from the microbial mat of a hot water spring, located at Manikaran, India.</title>
        <authorList>
            <person name="Tripathi C."/>
            <person name="Rani P."/>
            <person name="Mahato N.K."/>
            <person name="Lal R."/>
        </authorList>
    </citation>
    <scope>NUCLEOTIDE SEQUENCE [LARGE SCALE GENOMIC DNA]</scope>
    <source>
        <strain evidence="7 8">CT6</strain>
    </source>
</reference>
<evidence type="ECO:0000313" key="7">
    <source>
        <dbReference type="EMBL" id="KKW66892.1"/>
    </source>
</evidence>
<comment type="subcellular location">
    <subcellularLocation>
        <location evidence="1">Membrane</location>
        <topology evidence="1">Multi-pass membrane protein</topology>
    </subcellularLocation>
</comment>